<dbReference type="PROSITE" id="PS51096">
    <property type="entry name" value="PTS_EIIA_TYPE_4"/>
    <property type="match status" value="1"/>
</dbReference>
<sequence>MLLLIAHQVREEYYRLEKRFNIQFNGNCLYALSHYLIHRSRQPQSTINNEKARQLEDFLVQKFPLLYRFCEAILGALTLKLDIEPQRIDLLLLVLWFHKNGAISQQQVTRAIILAHGYATASSIANVANRLLKSQLFESFDMPLDVTPEAIANQVMAYIESHALASGLIILVDMGSLNAIHRHFNRRLSTPMAIINNVSTGMAMYVGERILQGVMLEDIVREIGDDLAVEHQLYYPQTDKPRAILTTCATGLGAAANLSALLKASIPEALGIDIVACDVETLADPARREPMLSRYEVLAIVGTLDPHLADLPWISLDSLISGEGESSADAHFWRTGDGGAGQRDQQPDPEKLFAAPGDRVGDDPRYG</sequence>
<dbReference type="GO" id="GO:0009401">
    <property type="term" value="P:phosphoenolpyruvate-dependent sugar phosphotransferase system"/>
    <property type="evidence" value="ECO:0007669"/>
    <property type="project" value="InterPro"/>
</dbReference>
<dbReference type="InterPro" id="IPR004701">
    <property type="entry name" value="PTS_EIIA_man-typ"/>
</dbReference>
<feature type="region of interest" description="Disordered" evidence="2">
    <location>
        <begin position="330"/>
        <end position="367"/>
    </location>
</feature>
<keyword evidence="5" id="KW-1185">Reference proteome</keyword>
<dbReference type="SUPFAM" id="SSF53062">
    <property type="entry name" value="PTS system fructose IIA component-like"/>
    <property type="match status" value="1"/>
</dbReference>
<dbReference type="Pfam" id="PF03610">
    <property type="entry name" value="EIIA-man"/>
    <property type="match status" value="1"/>
</dbReference>
<keyword evidence="1" id="KW-0808">Transferase</keyword>
<dbReference type="Proteomes" id="UP000255382">
    <property type="component" value="Unassembled WGS sequence"/>
</dbReference>
<dbReference type="EMBL" id="UGLZ01000005">
    <property type="protein sequence ID" value="STV60113.1"/>
    <property type="molecule type" value="Genomic_DNA"/>
</dbReference>
<organism evidence="4 5">
    <name type="scientific">Klebsiella pneumoniae subsp. ozaenae</name>
    <dbReference type="NCBI Taxonomy" id="574"/>
    <lineage>
        <taxon>Bacteria</taxon>
        <taxon>Pseudomonadati</taxon>
        <taxon>Pseudomonadota</taxon>
        <taxon>Gammaproteobacteria</taxon>
        <taxon>Enterobacterales</taxon>
        <taxon>Enterobacteriaceae</taxon>
        <taxon>Klebsiella/Raoultella group</taxon>
        <taxon>Klebsiella</taxon>
        <taxon>Klebsiella pneumoniae complex</taxon>
    </lineage>
</organism>
<proteinExistence type="predicted"/>
<dbReference type="InterPro" id="IPR036662">
    <property type="entry name" value="PTS_EIIA_man-typ_sf"/>
</dbReference>
<evidence type="ECO:0000256" key="1">
    <source>
        <dbReference type="ARBA" id="ARBA00022679"/>
    </source>
</evidence>
<evidence type="ECO:0000313" key="5">
    <source>
        <dbReference type="Proteomes" id="UP000255382"/>
    </source>
</evidence>
<accession>A0A378C471</accession>
<protein>
    <submittedName>
        <fullName evidence="4">Transcriptional regulator levR</fullName>
    </submittedName>
</protein>
<evidence type="ECO:0000313" key="4">
    <source>
        <dbReference type="EMBL" id="STV60113.1"/>
    </source>
</evidence>
<evidence type="ECO:0000256" key="2">
    <source>
        <dbReference type="SAM" id="MobiDB-lite"/>
    </source>
</evidence>
<feature type="domain" description="PTS EIIA type-4" evidence="3">
    <location>
        <begin position="108"/>
        <end position="252"/>
    </location>
</feature>
<dbReference type="Gene3D" id="3.40.50.510">
    <property type="entry name" value="Phosphotransferase system, mannose-type IIA component"/>
    <property type="match status" value="1"/>
</dbReference>
<evidence type="ECO:0000259" key="3">
    <source>
        <dbReference type="PROSITE" id="PS51096"/>
    </source>
</evidence>
<dbReference type="AlphaFoldDB" id="A0A378C471"/>
<dbReference type="GO" id="GO:0016740">
    <property type="term" value="F:transferase activity"/>
    <property type="evidence" value="ECO:0007669"/>
    <property type="project" value="UniProtKB-KW"/>
</dbReference>
<name>A0A378C471_KLEPO</name>
<reference evidence="4 5" key="1">
    <citation type="submission" date="2018-06" db="EMBL/GenBank/DDBJ databases">
        <authorList>
            <consortium name="Pathogen Informatics"/>
            <person name="Doyle S."/>
        </authorList>
    </citation>
    <scope>NUCLEOTIDE SEQUENCE [LARGE SCALE GENOMIC DNA]</scope>
    <source>
        <strain evidence="4 5">NCTC5050</strain>
    </source>
</reference>
<dbReference type="GO" id="GO:0016020">
    <property type="term" value="C:membrane"/>
    <property type="evidence" value="ECO:0007669"/>
    <property type="project" value="InterPro"/>
</dbReference>
<gene>
    <name evidence="4" type="ORF">NCTC5050_06824</name>
</gene>